<evidence type="ECO:0000256" key="10">
    <source>
        <dbReference type="RuleBase" id="RU004004"/>
    </source>
</evidence>
<reference evidence="15" key="1">
    <citation type="submission" date="2021-12" db="EMBL/GenBank/DDBJ databases">
        <authorList>
            <person name="Rodrigo-Torres L."/>
            <person name="Arahal R. D."/>
            <person name="Lucena T."/>
        </authorList>
    </citation>
    <scope>NUCLEOTIDE SEQUENCE</scope>
    <source>
        <strain evidence="15">CECT 8267</strain>
    </source>
</reference>
<evidence type="ECO:0000256" key="3">
    <source>
        <dbReference type="ARBA" id="ARBA00022448"/>
    </source>
</evidence>
<feature type="domain" description="Type II/III secretion system secretin-like" evidence="12">
    <location>
        <begin position="433"/>
        <end position="600"/>
    </location>
</feature>
<dbReference type="InterPro" id="IPR049371">
    <property type="entry name" value="GspD-like_N0"/>
</dbReference>
<evidence type="ECO:0000259" key="12">
    <source>
        <dbReference type="Pfam" id="PF00263"/>
    </source>
</evidence>
<feature type="domain" description="NolW-like" evidence="13">
    <location>
        <begin position="197"/>
        <end position="266"/>
    </location>
</feature>
<keyword evidence="5" id="KW-0812">Transmembrane</keyword>
<evidence type="ECO:0000313" key="15">
    <source>
        <dbReference type="EMBL" id="CAH0992490.1"/>
    </source>
</evidence>
<feature type="chain" id="PRO_5045351250" evidence="11">
    <location>
        <begin position="29"/>
        <end position="667"/>
    </location>
</feature>
<evidence type="ECO:0000259" key="13">
    <source>
        <dbReference type="Pfam" id="PF03958"/>
    </source>
</evidence>
<evidence type="ECO:0000256" key="2">
    <source>
        <dbReference type="ARBA" id="ARBA00006980"/>
    </source>
</evidence>
<keyword evidence="4" id="KW-1134">Transmembrane beta strand</keyword>
<gene>
    <name evidence="15" type="primary">exeD</name>
    <name evidence="15" type="ORF">SIN8267_02616</name>
</gene>
<dbReference type="Pfam" id="PF00263">
    <property type="entry name" value="Secretin"/>
    <property type="match status" value="1"/>
</dbReference>
<dbReference type="Gene3D" id="3.30.1370.120">
    <property type="match status" value="3"/>
</dbReference>
<evidence type="ECO:0000256" key="11">
    <source>
        <dbReference type="SAM" id="SignalP"/>
    </source>
</evidence>
<dbReference type="InterPro" id="IPR005644">
    <property type="entry name" value="NolW-like"/>
</dbReference>
<feature type="domain" description="NolW-like" evidence="13">
    <location>
        <begin position="274"/>
        <end position="353"/>
    </location>
</feature>
<name>A0ABN8EMS9_9GAMM</name>
<proteinExistence type="inferred from homology"/>
<dbReference type="RefSeq" id="WP_237445175.1">
    <property type="nucleotide sequence ID" value="NZ_CAKLPX010000003.1"/>
</dbReference>
<sequence length="667" mass="71544">MKLISYQSVARTLLITAALLQPVSSLTAAPADMAPQTWTLNFNNTDIQELIHFVADATGKTIIVDPKVTGKVKVVSVDPVGEDELYHLFLSVLDVHGYVAVESGGAIRIVPAKSGRTEALPVVETPGANSEYITHVIQLENISAAKLVPVLRPLVAQQSHLAAYAPSNAIIIADTAANIQRIRQIIDSIDQAAVDKTDVVQLKHASAEDTVRMIELLDKEDAASKGGSQSSRVKLVADARTNSVLINGDEIQRNRIKALVKHLDTPLPTSGNARVIYLEYANAIDVAEVLSKVTANMSKASANNAKGKTVTPTASTAVIEADEATNALIVTANAGDLAMIEGIIEKLDIRRAQVLVEAIIVELSDEDGKDLGVEWMGQSGVGFGSNVSSGLLGSIASGVEAADPTAGLATALAGTRGGTFGIADDDYVAIIRALEEKTNSNILSTPSLLTLDNSEAQIVVGKEVPFTTGSYTNDSGDSSNPFTTIERKDVGITLKVTPQINEGGTVVLQIYQEISSLTGDASKVDASDIITNKRIIETSVLVDNGETVVLGGLIDERLDQVNSQIPLLGDIPWLGRLFRSDANKVVKSNLMIFLKPTIIRDVNSMNIASSKKYRDMREMQLGDKEEGVDLFDDDVMPLLPTWEKQIQRLDEIRAEELEQDPEQQEEQ</sequence>
<dbReference type="InterPro" id="IPR004845">
    <property type="entry name" value="T2SS_GspD_CS"/>
</dbReference>
<evidence type="ECO:0000256" key="4">
    <source>
        <dbReference type="ARBA" id="ARBA00022452"/>
    </source>
</evidence>
<evidence type="ECO:0000313" key="16">
    <source>
        <dbReference type="Proteomes" id="UP000838100"/>
    </source>
</evidence>
<dbReference type="EMBL" id="CAKLPX010000003">
    <property type="protein sequence ID" value="CAH0992490.1"/>
    <property type="molecule type" value="Genomic_DNA"/>
</dbReference>
<organism evidence="15 16">
    <name type="scientific">Sinobacterium norvegicum</name>
    <dbReference type="NCBI Taxonomy" id="1641715"/>
    <lineage>
        <taxon>Bacteria</taxon>
        <taxon>Pseudomonadati</taxon>
        <taxon>Pseudomonadota</taxon>
        <taxon>Gammaproteobacteria</taxon>
        <taxon>Cellvibrionales</taxon>
        <taxon>Spongiibacteraceae</taxon>
        <taxon>Sinobacterium</taxon>
    </lineage>
</organism>
<comment type="similarity">
    <text evidence="2">Belongs to the bacterial secretin family. GSP D subfamily.</text>
</comment>
<dbReference type="PANTHER" id="PTHR30332:SF24">
    <property type="entry name" value="SECRETIN GSPD-RELATED"/>
    <property type="match status" value="1"/>
</dbReference>
<comment type="subcellular location">
    <subcellularLocation>
        <location evidence="1 10">Cell outer membrane</location>
    </subcellularLocation>
</comment>
<evidence type="ECO:0000256" key="8">
    <source>
        <dbReference type="ARBA" id="ARBA00023136"/>
    </source>
</evidence>
<dbReference type="PROSITE" id="PS00875">
    <property type="entry name" value="T2SP_D"/>
    <property type="match status" value="1"/>
</dbReference>
<dbReference type="PANTHER" id="PTHR30332">
    <property type="entry name" value="PROBABLE GENERAL SECRETION PATHWAY PROTEIN D"/>
    <property type="match status" value="1"/>
</dbReference>
<dbReference type="Pfam" id="PF21305">
    <property type="entry name" value="type_II_gspD_N0"/>
    <property type="match status" value="1"/>
</dbReference>
<comment type="caution">
    <text evidence="15">The sequence shown here is derived from an EMBL/GenBank/DDBJ whole genome shotgun (WGS) entry which is preliminary data.</text>
</comment>
<dbReference type="Proteomes" id="UP000838100">
    <property type="component" value="Unassembled WGS sequence"/>
</dbReference>
<dbReference type="InterPro" id="IPR050810">
    <property type="entry name" value="Bact_Secretion_Sys_Channel"/>
</dbReference>
<evidence type="ECO:0000256" key="5">
    <source>
        <dbReference type="ARBA" id="ARBA00022692"/>
    </source>
</evidence>
<keyword evidence="3 10" id="KW-0813">Transport</keyword>
<feature type="domain" description="NolW-like" evidence="13">
    <location>
        <begin position="134"/>
        <end position="192"/>
    </location>
</feature>
<dbReference type="InterPro" id="IPR001775">
    <property type="entry name" value="GspD/PilQ"/>
</dbReference>
<keyword evidence="8" id="KW-0472">Membrane</keyword>
<protein>
    <submittedName>
        <fullName evidence="15">Secretin ExeD</fullName>
    </submittedName>
</protein>
<dbReference type="InterPro" id="IPR013356">
    <property type="entry name" value="T2SS_GspD"/>
</dbReference>
<dbReference type="NCBIfam" id="TIGR02517">
    <property type="entry name" value="type_II_gspD"/>
    <property type="match status" value="1"/>
</dbReference>
<dbReference type="InterPro" id="IPR004846">
    <property type="entry name" value="T2SS/T3SS_dom"/>
</dbReference>
<dbReference type="Pfam" id="PF03958">
    <property type="entry name" value="Secretin_N"/>
    <property type="match status" value="3"/>
</dbReference>
<keyword evidence="9" id="KW-0998">Cell outer membrane</keyword>
<evidence type="ECO:0000259" key="14">
    <source>
        <dbReference type="Pfam" id="PF21305"/>
    </source>
</evidence>
<evidence type="ECO:0000256" key="9">
    <source>
        <dbReference type="ARBA" id="ARBA00023237"/>
    </source>
</evidence>
<keyword evidence="16" id="KW-1185">Reference proteome</keyword>
<keyword evidence="6 11" id="KW-0732">Signal</keyword>
<feature type="domain" description="GspD-like N0" evidence="14">
    <location>
        <begin position="40"/>
        <end position="109"/>
    </location>
</feature>
<dbReference type="InterPro" id="IPR038591">
    <property type="entry name" value="NolW-like_sf"/>
</dbReference>
<evidence type="ECO:0000256" key="6">
    <source>
        <dbReference type="ARBA" id="ARBA00022729"/>
    </source>
</evidence>
<feature type="signal peptide" evidence="11">
    <location>
        <begin position="1"/>
        <end position="28"/>
    </location>
</feature>
<keyword evidence="7" id="KW-0653">Protein transport</keyword>
<dbReference type="PRINTS" id="PR00811">
    <property type="entry name" value="BCTERIALGSPD"/>
</dbReference>
<accession>A0ABN8EMS9</accession>
<evidence type="ECO:0000256" key="7">
    <source>
        <dbReference type="ARBA" id="ARBA00022927"/>
    </source>
</evidence>
<evidence type="ECO:0000256" key="1">
    <source>
        <dbReference type="ARBA" id="ARBA00004442"/>
    </source>
</evidence>